<dbReference type="Pfam" id="PF13181">
    <property type="entry name" value="TPR_8"/>
    <property type="match status" value="1"/>
</dbReference>
<evidence type="ECO:0000256" key="1">
    <source>
        <dbReference type="ARBA" id="ARBA00022679"/>
    </source>
</evidence>
<dbReference type="PROSITE" id="PS50011">
    <property type="entry name" value="PROTEIN_KINASE_DOM"/>
    <property type="match status" value="1"/>
</dbReference>
<evidence type="ECO:0000313" key="6">
    <source>
        <dbReference type="EMBL" id="KAJ3480808.1"/>
    </source>
</evidence>
<dbReference type="Gene3D" id="1.25.40.10">
    <property type="entry name" value="Tetratricopeptide repeat domain"/>
    <property type="match status" value="2"/>
</dbReference>
<keyword evidence="1" id="KW-0808">Transferase</keyword>
<comment type="caution">
    <text evidence="6">The sequence shown here is derived from an EMBL/GenBank/DDBJ whole genome shotgun (WGS) entry which is preliminary data.</text>
</comment>
<evidence type="ECO:0000256" key="3">
    <source>
        <dbReference type="ARBA" id="ARBA00022777"/>
    </source>
</evidence>
<dbReference type="GO" id="GO:0004674">
    <property type="term" value="F:protein serine/threonine kinase activity"/>
    <property type="evidence" value="ECO:0007669"/>
    <property type="project" value="TreeGrafter"/>
</dbReference>
<dbReference type="Gene3D" id="1.10.510.10">
    <property type="entry name" value="Transferase(Phosphotransferase) domain 1"/>
    <property type="match status" value="1"/>
</dbReference>
<gene>
    <name evidence="6" type="ORF">NLI96_g8096</name>
</gene>
<sequence length="1025" mass="115963">MEKVCPMSANNRDFTSDMVGFRAWDAHSASGMMRKILSNVENMFSMLCLTPIDSIQQELVAVQDAHELSHYLCRLGPRRSKGISTFLNVAIFFKEKWHLLLSLRGSLASEIQERLKKVVAAGRECLKCIGNADTKLGRVHHRLVELLSGERFPSGDRLLQGILLDETIPASGSTDILLAKRDNRLLALKRIRTIGGGSSSRHLSDLTRESPIWYSLSHTNVQELLDLYQETSSSPVYAVSPRQENGTLLECLEQLRHMELPIIFDIKQLASGLRYLHDQNLVHIDLSCANILVDAHYTPKLTDYGFCLSRCDPRPLRPTVGTRDGATKSTAPELIRDPHSRPTFASDMYSFACLCLEIYTGDLPFSGLTKEQAFAMIMRCDPESTPRPPSYSTGALPRFWSFMEECWQEDPNLRPSRTSLSSLPLRESPLSGRDLRILPHDTQVGIRLANLGFPETIIHIVRNTLTSSRPHRSGPQERPRTRPVLSRPLLSKMIDTESIPNFAGYTNRGVSLDETVLVQIPSQQANEQLLKQLADVTQHIHTFQQHELADSEGCRHGVVEHQRRFALQQVKSGFESLTKMLESPSNRNNQGSQSLHGDAERIRETLSMKDTVGLNRTLFELLSHLATVYSRFGMHEEAAIRGEECLAIVRLLFPSKPKQRVPGSNVWIKPRFRTLASLARNHLLSAHYKKSTSFGCEAIGLLRHMRSSAPEQYRKNCAELLPDLMEAFHRDGQHALCVVYGMDAFDVFKSLSEENPQEWKPRFATITHRLCLDLYDLGRYSEVEERVWRAIEIRRELAPNGGSIEKHLQLVASLHLAARSLHHLSRFEDAVAARNEAQQVCWRLVKAYPNSDDAKLALAHTRHDLAYSHQRLGDDEEAIAIYKLSIRESREIVAKSPRYSRPLLAATLHNLANTLRQQKQHQKATEHGREAVQTWRELVKHQADFEPFLAESLLSLSTDYLQLADTKKAIQYGQEATDLYRKISNHAASVCPSNEKQIGEISETLLENEREGRPVSLHPTIGKLI</sequence>
<dbReference type="InterPro" id="IPR019734">
    <property type="entry name" value="TPR_rpt"/>
</dbReference>
<dbReference type="SMART" id="SM00028">
    <property type="entry name" value="TPR"/>
    <property type="match status" value="4"/>
</dbReference>
<evidence type="ECO:0000256" key="2">
    <source>
        <dbReference type="ARBA" id="ARBA00022741"/>
    </source>
</evidence>
<keyword evidence="7" id="KW-1185">Reference proteome</keyword>
<dbReference type="PANTHER" id="PTHR44329:SF288">
    <property type="entry name" value="MITOGEN-ACTIVATED PROTEIN KINASE KINASE KINASE 20"/>
    <property type="match status" value="1"/>
</dbReference>
<dbReference type="PROSITE" id="PS00109">
    <property type="entry name" value="PROTEIN_KINASE_TYR"/>
    <property type="match status" value="1"/>
</dbReference>
<evidence type="ECO:0000256" key="4">
    <source>
        <dbReference type="ARBA" id="ARBA00022840"/>
    </source>
</evidence>
<accession>A0AAD5V2Q5</accession>
<keyword evidence="4" id="KW-0067">ATP-binding</keyword>
<dbReference type="PANTHER" id="PTHR44329">
    <property type="entry name" value="SERINE/THREONINE-PROTEIN KINASE TNNI3K-RELATED"/>
    <property type="match status" value="1"/>
</dbReference>
<name>A0AAD5V2Q5_9APHY</name>
<dbReference type="InterPro" id="IPR051681">
    <property type="entry name" value="Ser/Thr_Kinases-Pseudokinases"/>
</dbReference>
<reference evidence="6" key="1">
    <citation type="submission" date="2022-07" db="EMBL/GenBank/DDBJ databases">
        <title>Genome Sequence of Physisporinus lineatus.</title>
        <authorList>
            <person name="Buettner E."/>
        </authorList>
    </citation>
    <scope>NUCLEOTIDE SEQUENCE</scope>
    <source>
        <strain evidence="6">VT162</strain>
    </source>
</reference>
<keyword evidence="3" id="KW-0418">Kinase</keyword>
<dbReference type="GO" id="GO:0005524">
    <property type="term" value="F:ATP binding"/>
    <property type="evidence" value="ECO:0007669"/>
    <property type="project" value="UniProtKB-KW"/>
</dbReference>
<dbReference type="Pfam" id="PF13424">
    <property type="entry name" value="TPR_12"/>
    <property type="match status" value="1"/>
</dbReference>
<dbReference type="SUPFAM" id="SSF56112">
    <property type="entry name" value="Protein kinase-like (PK-like)"/>
    <property type="match status" value="1"/>
</dbReference>
<dbReference type="SUPFAM" id="SSF48452">
    <property type="entry name" value="TPR-like"/>
    <property type="match status" value="2"/>
</dbReference>
<evidence type="ECO:0000313" key="7">
    <source>
        <dbReference type="Proteomes" id="UP001212997"/>
    </source>
</evidence>
<evidence type="ECO:0000259" key="5">
    <source>
        <dbReference type="PROSITE" id="PS50011"/>
    </source>
</evidence>
<feature type="domain" description="Protein kinase" evidence="5">
    <location>
        <begin position="162"/>
        <end position="426"/>
    </location>
</feature>
<dbReference type="InterPro" id="IPR011009">
    <property type="entry name" value="Kinase-like_dom_sf"/>
</dbReference>
<dbReference type="InterPro" id="IPR008266">
    <property type="entry name" value="Tyr_kinase_AS"/>
</dbReference>
<keyword evidence="2" id="KW-0547">Nucleotide-binding</keyword>
<dbReference type="Pfam" id="PF00069">
    <property type="entry name" value="Pkinase"/>
    <property type="match status" value="1"/>
</dbReference>
<dbReference type="EMBL" id="JANAWD010000354">
    <property type="protein sequence ID" value="KAJ3480808.1"/>
    <property type="molecule type" value="Genomic_DNA"/>
</dbReference>
<organism evidence="6 7">
    <name type="scientific">Meripilus lineatus</name>
    <dbReference type="NCBI Taxonomy" id="2056292"/>
    <lineage>
        <taxon>Eukaryota</taxon>
        <taxon>Fungi</taxon>
        <taxon>Dikarya</taxon>
        <taxon>Basidiomycota</taxon>
        <taxon>Agaricomycotina</taxon>
        <taxon>Agaricomycetes</taxon>
        <taxon>Polyporales</taxon>
        <taxon>Meripilaceae</taxon>
        <taxon>Meripilus</taxon>
    </lineage>
</organism>
<protein>
    <recommendedName>
        <fullName evidence="5">Protein kinase domain-containing protein</fullName>
    </recommendedName>
</protein>
<dbReference type="InterPro" id="IPR011990">
    <property type="entry name" value="TPR-like_helical_dom_sf"/>
</dbReference>
<dbReference type="AlphaFoldDB" id="A0AAD5V2Q5"/>
<proteinExistence type="predicted"/>
<dbReference type="InterPro" id="IPR000719">
    <property type="entry name" value="Prot_kinase_dom"/>
</dbReference>
<dbReference type="Proteomes" id="UP001212997">
    <property type="component" value="Unassembled WGS sequence"/>
</dbReference>